<protein>
    <recommendedName>
        <fullName evidence="10">Auxin-responsive protein</fullName>
    </recommendedName>
</protein>
<evidence type="ECO:0000256" key="5">
    <source>
        <dbReference type="ARBA" id="ARBA00023015"/>
    </source>
</evidence>
<evidence type="ECO:0000256" key="9">
    <source>
        <dbReference type="ARBA" id="ARBA00025283"/>
    </source>
</evidence>
<evidence type="ECO:0000313" key="13">
    <source>
        <dbReference type="EMBL" id="KAB1199376.1"/>
    </source>
</evidence>
<dbReference type="AlphaFoldDB" id="A0A6A1UGJ7"/>
<evidence type="ECO:0000256" key="3">
    <source>
        <dbReference type="ARBA" id="ARBA00011726"/>
    </source>
</evidence>
<evidence type="ECO:0000256" key="2">
    <source>
        <dbReference type="ARBA" id="ARBA00006728"/>
    </source>
</evidence>
<dbReference type="PANTHER" id="PTHR31734:SF38">
    <property type="entry name" value="AUXIN-RESPONSIVE PROTEIN IAA29"/>
    <property type="match status" value="1"/>
</dbReference>
<dbReference type="InterPro" id="IPR053793">
    <property type="entry name" value="PB1-like"/>
</dbReference>
<feature type="domain" description="PB1" evidence="12">
    <location>
        <begin position="140"/>
        <end position="226"/>
    </location>
</feature>
<dbReference type="GO" id="GO:0005634">
    <property type="term" value="C:nucleus"/>
    <property type="evidence" value="ECO:0007669"/>
    <property type="project" value="UniProtKB-SubCell"/>
</dbReference>
<organism evidence="13 14">
    <name type="scientific">Morella rubra</name>
    <name type="common">Chinese bayberry</name>
    <dbReference type="NCBI Taxonomy" id="262757"/>
    <lineage>
        <taxon>Eukaryota</taxon>
        <taxon>Viridiplantae</taxon>
        <taxon>Streptophyta</taxon>
        <taxon>Embryophyta</taxon>
        <taxon>Tracheophyta</taxon>
        <taxon>Spermatophyta</taxon>
        <taxon>Magnoliopsida</taxon>
        <taxon>eudicotyledons</taxon>
        <taxon>Gunneridae</taxon>
        <taxon>Pentapetalae</taxon>
        <taxon>rosids</taxon>
        <taxon>fabids</taxon>
        <taxon>Fagales</taxon>
        <taxon>Myricaceae</taxon>
        <taxon>Morella</taxon>
    </lineage>
</organism>
<evidence type="ECO:0000256" key="7">
    <source>
        <dbReference type="ARBA" id="ARBA00023242"/>
    </source>
</evidence>
<evidence type="ECO:0000256" key="8">
    <source>
        <dbReference type="ARBA" id="ARBA00023294"/>
    </source>
</evidence>
<reference evidence="13 14" key="1">
    <citation type="journal article" date="2019" name="Plant Biotechnol. J.">
        <title>The red bayberry genome and genetic basis of sex determination.</title>
        <authorList>
            <person name="Jia H.M."/>
            <person name="Jia H.J."/>
            <person name="Cai Q.L."/>
            <person name="Wang Y."/>
            <person name="Zhao H.B."/>
            <person name="Yang W.F."/>
            <person name="Wang G.Y."/>
            <person name="Li Y.H."/>
            <person name="Zhan D.L."/>
            <person name="Shen Y.T."/>
            <person name="Niu Q.F."/>
            <person name="Chang L."/>
            <person name="Qiu J."/>
            <person name="Zhao L."/>
            <person name="Xie H.B."/>
            <person name="Fu W.Y."/>
            <person name="Jin J."/>
            <person name="Li X.W."/>
            <person name="Jiao Y."/>
            <person name="Zhou C.C."/>
            <person name="Tu T."/>
            <person name="Chai C.Y."/>
            <person name="Gao J.L."/>
            <person name="Fan L.J."/>
            <person name="van de Weg E."/>
            <person name="Wang J.Y."/>
            <person name="Gao Z.S."/>
        </authorList>
    </citation>
    <scope>NUCLEOTIDE SEQUENCE [LARGE SCALE GENOMIC DNA]</scope>
    <source>
        <tissue evidence="13">Leaves</tissue>
    </source>
</reference>
<dbReference type="PROSITE" id="PS51745">
    <property type="entry name" value="PB1"/>
    <property type="match status" value="1"/>
</dbReference>
<comment type="function">
    <text evidence="9">Aux/IAA proteins are short-lived transcriptional factors that function as repressors of early auxin response genes at low auxin concentrations. Repression is thought to result from the interaction with auxin response factors (ARFs), proteins that bind to the auxin-responsive promoter element (AuxRE). Formation of heterodimers with ARF proteins may alter their ability to modulate early auxin response genes expression.</text>
</comment>
<keyword evidence="8 10" id="KW-0927">Auxin signaling pathway</keyword>
<comment type="caution">
    <text evidence="13">The sequence shown here is derived from an EMBL/GenBank/DDBJ whole genome shotgun (WGS) entry which is preliminary data.</text>
</comment>
<evidence type="ECO:0000256" key="4">
    <source>
        <dbReference type="ARBA" id="ARBA00022491"/>
    </source>
</evidence>
<dbReference type="InterPro" id="IPR003311">
    <property type="entry name" value="AUX_IAA"/>
</dbReference>
<gene>
    <name evidence="13" type="ORF">CJ030_MR0G024267</name>
</gene>
<evidence type="ECO:0000259" key="12">
    <source>
        <dbReference type="PROSITE" id="PS51745"/>
    </source>
</evidence>
<dbReference type="Pfam" id="PF02309">
    <property type="entry name" value="AUX_IAA"/>
    <property type="match status" value="1"/>
</dbReference>
<dbReference type="EMBL" id="RXIC02000471">
    <property type="protein sequence ID" value="KAB1199376.1"/>
    <property type="molecule type" value="Genomic_DNA"/>
</dbReference>
<dbReference type="GO" id="GO:0009734">
    <property type="term" value="P:auxin-activated signaling pathway"/>
    <property type="evidence" value="ECO:0007669"/>
    <property type="project" value="UniProtKB-UniRule"/>
</dbReference>
<dbReference type="OrthoDB" id="778717at2759"/>
<keyword evidence="4 10" id="KW-0678">Repressor</keyword>
<dbReference type="InterPro" id="IPR033389">
    <property type="entry name" value="AUX/IAA_dom"/>
</dbReference>
<name>A0A6A1UGJ7_9ROSI</name>
<dbReference type="SUPFAM" id="SSF54277">
    <property type="entry name" value="CAD &amp; PB1 domains"/>
    <property type="match status" value="1"/>
</dbReference>
<evidence type="ECO:0000256" key="6">
    <source>
        <dbReference type="ARBA" id="ARBA00023163"/>
    </source>
</evidence>
<proteinExistence type="inferred from homology"/>
<dbReference type="PANTHER" id="PTHR31734">
    <property type="entry name" value="AUXIN-RESPONSIVE PROTEIN IAA17"/>
    <property type="match status" value="1"/>
</dbReference>
<comment type="similarity">
    <text evidence="2 10">Belongs to the Aux/IAA family.</text>
</comment>
<evidence type="ECO:0000256" key="10">
    <source>
        <dbReference type="RuleBase" id="RU004549"/>
    </source>
</evidence>
<dbReference type="Proteomes" id="UP000516437">
    <property type="component" value="Unassembled WGS sequence"/>
</dbReference>
<evidence type="ECO:0000256" key="11">
    <source>
        <dbReference type="SAM" id="MobiDB-lite"/>
    </source>
</evidence>
<feature type="region of interest" description="Disordered" evidence="11">
    <location>
        <begin position="72"/>
        <end position="105"/>
    </location>
</feature>
<comment type="subcellular location">
    <subcellularLocation>
        <location evidence="1 10">Nucleus</location>
    </subcellularLocation>
</comment>
<dbReference type="GO" id="GO:0006355">
    <property type="term" value="P:regulation of DNA-templated transcription"/>
    <property type="evidence" value="ECO:0007669"/>
    <property type="project" value="InterPro"/>
</dbReference>
<keyword evidence="14" id="KW-1185">Reference proteome</keyword>
<accession>A0A6A1UGJ7</accession>
<evidence type="ECO:0000256" key="1">
    <source>
        <dbReference type="ARBA" id="ARBA00004123"/>
    </source>
</evidence>
<keyword evidence="6 10" id="KW-0804">Transcription</keyword>
<keyword evidence="5 10" id="KW-0805">Transcription regulation</keyword>
<sequence>MELQLGLALPSSPTKVFDLNYYGSEPKEEEISDTWYPSSYQDINQINNKKRSFGRALESGTADRAVPRTLPLLLWNNPPDEEDDSKDLENHSSFTVDENGGDGDGAVGWPPLNSWRHKRLCHDNDPTENGYACGARGPNSTYVKVQMEGVAIARKVDLSLHHSFQTLTETLLDMFGRWLLETGQKNSNEYKLAYQDNEGDWLLTRGVSWRTFIRSVQRLKLLKSSD</sequence>
<evidence type="ECO:0000313" key="14">
    <source>
        <dbReference type="Proteomes" id="UP000516437"/>
    </source>
</evidence>
<dbReference type="Gene3D" id="3.10.20.90">
    <property type="entry name" value="Phosphatidylinositol 3-kinase Catalytic Subunit, Chain A, domain 1"/>
    <property type="match status" value="1"/>
</dbReference>
<comment type="subunit">
    <text evidence="3 10">Homodimers and heterodimers.</text>
</comment>
<keyword evidence="7 10" id="KW-0539">Nucleus</keyword>